<keyword evidence="4 8" id="KW-0627">Porphyrin biosynthesis</keyword>
<evidence type="ECO:0000256" key="4">
    <source>
        <dbReference type="ARBA" id="ARBA00023244"/>
    </source>
</evidence>
<dbReference type="GO" id="GO:0009236">
    <property type="term" value="P:cobalamin biosynthetic process"/>
    <property type="evidence" value="ECO:0007669"/>
    <property type="project" value="UniProtKB-UniRule"/>
</dbReference>
<comment type="similarity">
    <text evidence="2 8">Belongs to the Cob(I)alamin adenosyltransferase family.</text>
</comment>
<gene>
    <name evidence="9" type="primary">cobO</name>
    <name evidence="9" type="ORF">DBW71_03940</name>
</gene>
<evidence type="ECO:0000256" key="6">
    <source>
        <dbReference type="ARBA" id="ARBA00048555"/>
    </source>
</evidence>
<dbReference type="AlphaFoldDB" id="A0A368DN80"/>
<dbReference type="PIRSF" id="PIRSF015617">
    <property type="entry name" value="Adensltrnsf_CobA"/>
    <property type="match status" value="1"/>
</dbReference>
<keyword evidence="8" id="KW-0963">Cytoplasm</keyword>
<evidence type="ECO:0000256" key="1">
    <source>
        <dbReference type="ARBA" id="ARBA00005121"/>
    </source>
</evidence>
<comment type="catalytic activity">
    <reaction evidence="6 8">
        <text>2 cob(II)yrinate a,c diamide + reduced [electron-transfer flavoprotein] + 2 ATP = 2 adenosylcob(III)yrinate a,c-diamide + 2 triphosphate + oxidized [electron-transfer flavoprotein] + 3 H(+)</text>
        <dbReference type="Rhea" id="RHEA:11528"/>
        <dbReference type="Rhea" id="RHEA-COMP:10685"/>
        <dbReference type="Rhea" id="RHEA-COMP:10686"/>
        <dbReference type="ChEBI" id="CHEBI:15378"/>
        <dbReference type="ChEBI" id="CHEBI:18036"/>
        <dbReference type="ChEBI" id="CHEBI:30616"/>
        <dbReference type="ChEBI" id="CHEBI:57692"/>
        <dbReference type="ChEBI" id="CHEBI:58307"/>
        <dbReference type="ChEBI" id="CHEBI:58503"/>
        <dbReference type="ChEBI" id="CHEBI:58537"/>
        <dbReference type="EC" id="2.5.1.17"/>
    </reaction>
</comment>
<keyword evidence="8" id="KW-0169">Cobalamin biosynthesis</keyword>
<evidence type="ECO:0000256" key="3">
    <source>
        <dbReference type="ARBA" id="ARBA00012454"/>
    </source>
</evidence>
<dbReference type="NCBIfam" id="NF004637">
    <property type="entry name" value="PRK05986.1"/>
    <property type="match status" value="1"/>
</dbReference>
<comment type="pathway">
    <text evidence="1 8">Cofactor biosynthesis; adenosylcobalamin biosynthesis; adenosylcobalamin from cob(II)yrinate a,c-diamide: step 2/7.</text>
</comment>
<evidence type="ECO:0000313" key="9">
    <source>
        <dbReference type="EMBL" id="RCL73292.1"/>
    </source>
</evidence>
<keyword evidence="8 9" id="KW-0808">Transferase</keyword>
<dbReference type="UniPathway" id="UPA00148">
    <property type="reaction ID" value="UER00233"/>
</dbReference>
<dbReference type="Proteomes" id="UP000253570">
    <property type="component" value="Unassembled WGS sequence"/>
</dbReference>
<sequence length="208" mass="23691">MPEKKELSEEELNIRHAEKMHKKKEARKKILATKTIEKGLIIVHTGKGKGKTTAAFGMIFRALGNNLNVAVVQFVKGQWLSGERAALDKFRDKVKIHKMGEGFTWETQDRARDIEAAKKAWEKSKELIADTNNKVILLDELNIVLRYNYLPIEQVINTLHNKPKDTHIIITGRNAKDEIIEIADLVTSMELIKHPFRSGVKAQVGIEF</sequence>
<dbReference type="InterPro" id="IPR003724">
    <property type="entry name" value="CblAdoTrfase_CobA"/>
</dbReference>
<accession>A0A368DN80</accession>
<dbReference type="PANTHER" id="PTHR46638">
    <property type="entry name" value="CORRINOID ADENOSYLTRANSFERASE"/>
    <property type="match status" value="1"/>
</dbReference>
<proteinExistence type="inferred from homology"/>
<reference evidence="9 10" key="1">
    <citation type="journal article" date="2018" name="Microbiome">
        <title>Fine metagenomic profile of the Mediterranean stratified and mixed water columns revealed by assembly and recruitment.</title>
        <authorList>
            <person name="Haro-Moreno J.M."/>
            <person name="Lopez-Perez M."/>
            <person name="De La Torre J.R."/>
            <person name="Picazo A."/>
            <person name="Camacho A."/>
            <person name="Rodriguez-Valera F."/>
        </authorList>
    </citation>
    <scope>NUCLEOTIDE SEQUENCE [LARGE SCALE GENOMIC DNA]</scope>
    <source>
        <strain evidence="9">MED-G57</strain>
    </source>
</reference>
<comment type="subcellular location">
    <subcellularLocation>
        <location evidence="8">Cytoplasm</location>
    </subcellularLocation>
</comment>
<dbReference type="PANTHER" id="PTHR46638:SF1">
    <property type="entry name" value="CORRINOID ADENOSYLTRANSFERASE"/>
    <property type="match status" value="1"/>
</dbReference>
<dbReference type="GO" id="GO:0005524">
    <property type="term" value="F:ATP binding"/>
    <property type="evidence" value="ECO:0007669"/>
    <property type="project" value="UniProtKB-UniRule"/>
</dbReference>
<comment type="function">
    <text evidence="5 8">Required for both de novo synthesis of the corrin ring for the assimilation of exogenous corrinoids. Participates in the adenosylation of a variety of incomplete and complete corrinoids.</text>
</comment>
<dbReference type="EC" id="2.5.1.17" evidence="3 8"/>
<dbReference type="InterPro" id="IPR027417">
    <property type="entry name" value="P-loop_NTPase"/>
</dbReference>
<dbReference type="GO" id="GO:0006779">
    <property type="term" value="P:porphyrin-containing compound biosynthetic process"/>
    <property type="evidence" value="ECO:0007669"/>
    <property type="project" value="UniProtKB-UniRule"/>
</dbReference>
<dbReference type="CDD" id="cd00561">
    <property type="entry name" value="CobA_ACA"/>
    <property type="match status" value="1"/>
</dbReference>
<evidence type="ECO:0000256" key="2">
    <source>
        <dbReference type="ARBA" id="ARBA00007487"/>
    </source>
</evidence>
<dbReference type="Pfam" id="PF02572">
    <property type="entry name" value="CobA_CobO_BtuR"/>
    <property type="match status" value="1"/>
</dbReference>
<keyword evidence="8" id="KW-0547">Nucleotide-binding</keyword>
<dbReference type="SUPFAM" id="SSF52540">
    <property type="entry name" value="P-loop containing nucleoside triphosphate hydrolases"/>
    <property type="match status" value="1"/>
</dbReference>
<comment type="caution">
    <text evidence="9">The sequence shown here is derived from an EMBL/GenBank/DDBJ whole genome shotgun (WGS) entry which is preliminary data.</text>
</comment>
<dbReference type="Gene3D" id="3.40.50.300">
    <property type="entry name" value="P-loop containing nucleotide triphosphate hydrolases"/>
    <property type="match status" value="1"/>
</dbReference>
<organism evidence="9 10">
    <name type="scientific">PS1 clade bacterium</name>
    <dbReference type="NCBI Taxonomy" id="2175152"/>
    <lineage>
        <taxon>Bacteria</taxon>
        <taxon>Pseudomonadati</taxon>
        <taxon>Pseudomonadota</taxon>
        <taxon>Alphaproteobacteria</taxon>
        <taxon>PS1 clade</taxon>
    </lineage>
</organism>
<dbReference type="GO" id="GO:0005737">
    <property type="term" value="C:cytoplasm"/>
    <property type="evidence" value="ECO:0007669"/>
    <property type="project" value="UniProtKB-SubCell"/>
</dbReference>
<dbReference type="GO" id="GO:0008817">
    <property type="term" value="F:corrinoid adenosyltransferase activity"/>
    <property type="evidence" value="ECO:0007669"/>
    <property type="project" value="UniProtKB-UniRule"/>
</dbReference>
<comment type="catalytic activity">
    <reaction evidence="7 8">
        <text>2 cob(II)alamin + reduced [electron-transfer flavoprotein] + 2 ATP = 2 adenosylcob(III)alamin + 2 triphosphate + oxidized [electron-transfer flavoprotein] + 3 H(+)</text>
        <dbReference type="Rhea" id="RHEA:28671"/>
        <dbReference type="Rhea" id="RHEA-COMP:10685"/>
        <dbReference type="Rhea" id="RHEA-COMP:10686"/>
        <dbReference type="ChEBI" id="CHEBI:15378"/>
        <dbReference type="ChEBI" id="CHEBI:16304"/>
        <dbReference type="ChEBI" id="CHEBI:18036"/>
        <dbReference type="ChEBI" id="CHEBI:18408"/>
        <dbReference type="ChEBI" id="CHEBI:30616"/>
        <dbReference type="ChEBI" id="CHEBI:57692"/>
        <dbReference type="ChEBI" id="CHEBI:58307"/>
        <dbReference type="EC" id="2.5.1.17"/>
    </reaction>
</comment>
<dbReference type="EMBL" id="QOQD01000008">
    <property type="protein sequence ID" value="RCL73292.1"/>
    <property type="molecule type" value="Genomic_DNA"/>
</dbReference>
<keyword evidence="8" id="KW-0067">ATP-binding</keyword>
<name>A0A368DN80_9PROT</name>
<dbReference type="NCBIfam" id="TIGR00708">
    <property type="entry name" value="cobA"/>
    <property type="match status" value="1"/>
</dbReference>
<evidence type="ECO:0000256" key="7">
    <source>
        <dbReference type="ARBA" id="ARBA00048692"/>
    </source>
</evidence>
<evidence type="ECO:0000256" key="5">
    <source>
        <dbReference type="ARBA" id="ARBA00024929"/>
    </source>
</evidence>
<evidence type="ECO:0000313" key="10">
    <source>
        <dbReference type="Proteomes" id="UP000253570"/>
    </source>
</evidence>
<evidence type="ECO:0000256" key="8">
    <source>
        <dbReference type="PIRNR" id="PIRNR015617"/>
    </source>
</evidence>
<protein>
    <recommendedName>
        <fullName evidence="3 8">Corrinoid adenosyltransferase</fullName>
        <ecNumber evidence="3 8">2.5.1.17</ecNumber>
    </recommendedName>
    <alternativeName>
        <fullName evidence="8">Cob(II)alamin adenosyltransferase</fullName>
    </alternativeName>
    <alternativeName>
        <fullName evidence="8">Cob(II)yrinic acid a,c-diamide adenosyltransferase</fullName>
    </alternativeName>
</protein>